<keyword evidence="3" id="KW-1185">Reference proteome</keyword>
<dbReference type="Proteomes" id="UP000275078">
    <property type="component" value="Unassembled WGS sequence"/>
</dbReference>
<dbReference type="AlphaFoldDB" id="A0A3N4I9K9"/>
<evidence type="ECO:0000313" key="3">
    <source>
        <dbReference type="Proteomes" id="UP000275078"/>
    </source>
</evidence>
<gene>
    <name evidence="2" type="ORF">BJ508DRAFT_123193</name>
</gene>
<dbReference type="EMBL" id="ML119684">
    <property type="protein sequence ID" value="RPA80820.1"/>
    <property type="molecule type" value="Genomic_DNA"/>
</dbReference>
<name>A0A3N4I9K9_ASCIM</name>
<feature type="region of interest" description="Disordered" evidence="1">
    <location>
        <begin position="1"/>
        <end position="21"/>
    </location>
</feature>
<protein>
    <submittedName>
        <fullName evidence="2">Uncharacterized protein</fullName>
    </submittedName>
</protein>
<evidence type="ECO:0000313" key="2">
    <source>
        <dbReference type="EMBL" id="RPA80820.1"/>
    </source>
</evidence>
<organism evidence="2 3">
    <name type="scientific">Ascobolus immersus RN42</name>
    <dbReference type="NCBI Taxonomy" id="1160509"/>
    <lineage>
        <taxon>Eukaryota</taxon>
        <taxon>Fungi</taxon>
        <taxon>Dikarya</taxon>
        <taxon>Ascomycota</taxon>
        <taxon>Pezizomycotina</taxon>
        <taxon>Pezizomycetes</taxon>
        <taxon>Pezizales</taxon>
        <taxon>Ascobolaceae</taxon>
        <taxon>Ascobolus</taxon>
    </lineage>
</organism>
<reference evidence="2 3" key="1">
    <citation type="journal article" date="2018" name="Nat. Ecol. Evol.">
        <title>Pezizomycetes genomes reveal the molecular basis of ectomycorrhizal truffle lifestyle.</title>
        <authorList>
            <person name="Murat C."/>
            <person name="Payen T."/>
            <person name="Noel B."/>
            <person name="Kuo A."/>
            <person name="Morin E."/>
            <person name="Chen J."/>
            <person name="Kohler A."/>
            <person name="Krizsan K."/>
            <person name="Balestrini R."/>
            <person name="Da Silva C."/>
            <person name="Montanini B."/>
            <person name="Hainaut M."/>
            <person name="Levati E."/>
            <person name="Barry K.W."/>
            <person name="Belfiori B."/>
            <person name="Cichocki N."/>
            <person name="Clum A."/>
            <person name="Dockter R.B."/>
            <person name="Fauchery L."/>
            <person name="Guy J."/>
            <person name="Iotti M."/>
            <person name="Le Tacon F."/>
            <person name="Lindquist E.A."/>
            <person name="Lipzen A."/>
            <person name="Malagnac F."/>
            <person name="Mello A."/>
            <person name="Molinier V."/>
            <person name="Miyauchi S."/>
            <person name="Poulain J."/>
            <person name="Riccioni C."/>
            <person name="Rubini A."/>
            <person name="Sitrit Y."/>
            <person name="Splivallo R."/>
            <person name="Traeger S."/>
            <person name="Wang M."/>
            <person name="Zifcakova L."/>
            <person name="Wipf D."/>
            <person name="Zambonelli A."/>
            <person name="Paolocci F."/>
            <person name="Nowrousian M."/>
            <person name="Ottonello S."/>
            <person name="Baldrian P."/>
            <person name="Spatafora J.W."/>
            <person name="Henrissat B."/>
            <person name="Nagy L.G."/>
            <person name="Aury J.M."/>
            <person name="Wincker P."/>
            <person name="Grigoriev I.V."/>
            <person name="Bonfante P."/>
            <person name="Martin F.M."/>
        </authorList>
    </citation>
    <scope>NUCLEOTIDE SEQUENCE [LARGE SCALE GENOMIC DNA]</scope>
    <source>
        <strain evidence="2 3">RN42</strain>
    </source>
</reference>
<proteinExistence type="predicted"/>
<evidence type="ECO:0000256" key="1">
    <source>
        <dbReference type="SAM" id="MobiDB-lite"/>
    </source>
</evidence>
<sequence length="103" mass="12167">MPCYEKEHRNQKHNLHGWSIPPTPTQKQLVLPCERICGYCLMRFSRREEMIKHLRNRQRSGAQAFDSTRCMKLIDWGPRKNQMAFISFNDSINIMPDESTGVE</sequence>
<accession>A0A3N4I9K9</accession>